<dbReference type="EMBL" id="CAJOBD010035997">
    <property type="protein sequence ID" value="CAF4302106.1"/>
    <property type="molecule type" value="Genomic_DNA"/>
</dbReference>
<feature type="non-terminal residue" evidence="1">
    <location>
        <position position="60"/>
    </location>
</feature>
<name>A0A820I5T7_9BILA</name>
<accession>A0A820I5T7</accession>
<dbReference type="AlphaFoldDB" id="A0A820I5T7"/>
<comment type="caution">
    <text evidence="1">The sequence shown here is derived from an EMBL/GenBank/DDBJ whole genome shotgun (WGS) entry which is preliminary data.</text>
</comment>
<organism evidence="1 2">
    <name type="scientific">Rotaria sordida</name>
    <dbReference type="NCBI Taxonomy" id="392033"/>
    <lineage>
        <taxon>Eukaryota</taxon>
        <taxon>Metazoa</taxon>
        <taxon>Spiralia</taxon>
        <taxon>Gnathifera</taxon>
        <taxon>Rotifera</taxon>
        <taxon>Eurotatoria</taxon>
        <taxon>Bdelloidea</taxon>
        <taxon>Philodinida</taxon>
        <taxon>Philodinidae</taxon>
        <taxon>Rotaria</taxon>
    </lineage>
</organism>
<dbReference type="Proteomes" id="UP000663836">
    <property type="component" value="Unassembled WGS sequence"/>
</dbReference>
<sequence>MQFGNKSRFTDLENEPVDHLLPPIRGYQGQTLVSLVEAIQPVSSFFVEIKDNVMIALQNS</sequence>
<evidence type="ECO:0000313" key="1">
    <source>
        <dbReference type="EMBL" id="CAF4302106.1"/>
    </source>
</evidence>
<proteinExistence type="predicted"/>
<reference evidence="1" key="1">
    <citation type="submission" date="2021-02" db="EMBL/GenBank/DDBJ databases">
        <authorList>
            <person name="Nowell W R."/>
        </authorList>
    </citation>
    <scope>NUCLEOTIDE SEQUENCE</scope>
</reference>
<evidence type="ECO:0000313" key="2">
    <source>
        <dbReference type="Proteomes" id="UP000663836"/>
    </source>
</evidence>
<protein>
    <submittedName>
        <fullName evidence="1">Uncharacterized protein</fullName>
    </submittedName>
</protein>
<gene>
    <name evidence="1" type="ORF">JBS370_LOCUS40423</name>
</gene>